<dbReference type="Proteomes" id="UP000298663">
    <property type="component" value="Unassembled WGS sequence"/>
</dbReference>
<organism evidence="1 2">
    <name type="scientific">Steinernema carpocapsae</name>
    <name type="common">Entomopathogenic nematode</name>
    <dbReference type="NCBI Taxonomy" id="34508"/>
    <lineage>
        <taxon>Eukaryota</taxon>
        <taxon>Metazoa</taxon>
        <taxon>Ecdysozoa</taxon>
        <taxon>Nematoda</taxon>
        <taxon>Chromadorea</taxon>
        <taxon>Rhabditida</taxon>
        <taxon>Tylenchina</taxon>
        <taxon>Panagrolaimomorpha</taxon>
        <taxon>Strongyloidoidea</taxon>
        <taxon>Steinernematidae</taxon>
        <taxon>Steinernema</taxon>
    </lineage>
</organism>
<reference evidence="1 2" key="2">
    <citation type="journal article" date="2019" name="G3 (Bethesda)">
        <title>Hybrid Assembly of the Genome of the Entomopathogenic Nematode Steinernema carpocapsae Identifies the X-Chromosome.</title>
        <authorList>
            <person name="Serra L."/>
            <person name="Macchietto M."/>
            <person name="Macias-Munoz A."/>
            <person name="McGill C.J."/>
            <person name="Rodriguez I.M."/>
            <person name="Rodriguez B."/>
            <person name="Murad R."/>
            <person name="Mortazavi A."/>
        </authorList>
    </citation>
    <scope>NUCLEOTIDE SEQUENCE [LARGE SCALE GENOMIC DNA]</scope>
    <source>
        <strain evidence="1 2">ALL</strain>
    </source>
</reference>
<protein>
    <submittedName>
        <fullName evidence="1">Uncharacterized protein</fullName>
    </submittedName>
</protein>
<comment type="caution">
    <text evidence="1">The sequence shown here is derived from an EMBL/GenBank/DDBJ whole genome shotgun (WGS) entry which is preliminary data.</text>
</comment>
<gene>
    <name evidence="1" type="ORF">L596_013212</name>
</gene>
<name>A0A4U5NZM7_STECR</name>
<accession>A0A4U5NZM7</accession>
<sequence>MCKQNNDPVLAHPTIWKCAAMGTFAAVNQMNQTSYSMWNKSLEPGCWSCYVYHDGEEEANARTAMGKDAFGEVYVDIVENVEFIADFRIIKRVCLHLTRTFWTL</sequence>
<proteinExistence type="predicted"/>
<keyword evidence="2" id="KW-1185">Reference proteome</keyword>
<dbReference type="EMBL" id="AZBU02000003">
    <property type="protein sequence ID" value="TKR89052.1"/>
    <property type="molecule type" value="Genomic_DNA"/>
</dbReference>
<reference evidence="1 2" key="1">
    <citation type="journal article" date="2015" name="Genome Biol.">
        <title>Comparative genomics of Steinernema reveals deeply conserved gene regulatory networks.</title>
        <authorList>
            <person name="Dillman A.R."/>
            <person name="Macchietto M."/>
            <person name="Porter C.F."/>
            <person name="Rogers A."/>
            <person name="Williams B."/>
            <person name="Antoshechkin I."/>
            <person name="Lee M.M."/>
            <person name="Goodwin Z."/>
            <person name="Lu X."/>
            <person name="Lewis E.E."/>
            <person name="Goodrich-Blair H."/>
            <person name="Stock S.P."/>
            <person name="Adams B.J."/>
            <person name="Sternberg P.W."/>
            <person name="Mortazavi A."/>
        </authorList>
    </citation>
    <scope>NUCLEOTIDE SEQUENCE [LARGE SCALE GENOMIC DNA]</scope>
    <source>
        <strain evidence="1 2">ALL</strain>
    </source>
</reference>
<evidence type="ECO:0000313" key="1">
    <source>
        <dbReference type="EMBL" id="TKR89052.1"/>
    </source>
</evidence>
<evidence type="ECO:0000313" key="2">
    <source>
        <dbReference type="Proteomes" id="UP000298663"/>
    </source>
</evidence>
<dbReference type="AlphaFoldDB" id="A0A4U5NZM7"/>